<keyword evidence="1" id="KW-0418">Kinase</keyword>
<dbReference type="GO" id="GO:0005524">
    <property type="term" value="F:ATP binding"/>
    <property type="evidence" value="ECO:0007669"/>
    <property type="project" value="UniProtKB-KW"/>
</dbReference>
<dbReference type="AlphaFoldDB" id="A0AAV6WN99"/>
<dbReference type="Pfam" id="PF07714">
    <property type="entry name" value="PK_Tyr_Ser-Thr"/>
    <property type="match status" value="1"/>
</dbReference>
<organism evidence="5 6">
    <name type="scientific">Buddleja alternifolia</name>
    <dbReference type="NCBI Taxonomy" id="168488"/>
    <lineage>
        <taxon>Eukaryota</taxon>
        <taxon>Viridiplantae</taxon>
        <taxon>Streptophyta</taxon>
        <taxon>Embryophyta</taxon>
        <taxon>Tracheophyta</taxon>
        <taxon>Spermatophyta</taxon>
        <taxon>Magnoliopsida</taxon>
        <taxon>eudicotyledons</taxon>
        <taxon>Gunneridae</taxon>
        <taxon>Pentapetalae</taxon>
        <taxon>asterids</taxon>
        <taxon>lamiids</taxon>
        <taxon>Lamiales</taxon>
        <taxon>Scrophulariaceae</taxon>
        <taxon>Buddlejeae</taxon>
        <taxon>Buddleja</taxon>
    </lineage>
</organism>
<accession>A0AAV6WN99</accession>
<comment type="caution">
    <text evidence="5">The sequence shown here is derived from an EMBL/GenBank/DDBJ whole genome shotgun (WGS) entry which is preliminary data.</text>
</comment>
<proteinExistence type="predicted"/>
<evidence type="ECO:0000313" key="5">
    <source>
        <dbReference type="EMBL" id="KAG8372194.1"/>
    </source>
</evidence>
<dbReference type="InterPro" id="IPR001245">
    <property type="entry name" value="Ser-Thr/Tyr_kinase_cat_dom"/>
</dbReference>
<dbReference type="Proteomes" id="UP000826271">
    <property type="component" value="Unassembled WGS sequence"/>
</dbReference>
<dbReference type="GO" id="GO:0004674">
    <property type="term" value="F:protein serine/threonine kinase activity"/>
    <property type="evidence" value="ECO:0007669"/>
    <property type="project" value="UniProtKB-KW"/>
</dbReference>
<name>A0AAV6WN99_9LAMI</name>
<protein>
    <recommendedName>
        <fullName evidence="4">Protein kinase domain-containing protein</fullName>
    </recommendedName>
</protein>
<evidence type="ECO:0000313" key="6">
    <source>
        <dbReference type="Proteomes" id="UP000826271"/>
    </source>
</evidence>
<keyword evidence="1" id="KW-0723">Serine/threonine-protein kinase</keyword>
<keyword evidence="3" id="KW-0067">ATP-binding</keyword>
<dbReference type="PANTHER" id="PTHR47989">
    <property type="entry name" value="OS01G0750732 PROTEIN"/>
    <property type="match status" value="1"/>
</dbReference>
<feature type="domain" description="Protein kinase" evidence="4">
    <location>
        <begin position="217"/>
        <end position="491"/>
    </location>
</feature>
<reference evidence="5" key="1">
    <citation type="submission" date="2019-10" db="EMBL/GenBank/DDBJ databases">
        <authorList>
            <person name="Zhang R."/>
            <person name="Pan Y."/>
            <person name="Wang J."/>
            <person name="Ma R."/>
            <person name="Yu S."/>
        </authorList>
    </citation>
    <scope>NUCLEOTIDE SEQUENCE</scope>
    <source>
        <strain evidence="5">LA-IB0</strain>
        <tissue evidence="5">Leaf</tissue>
    </source>
</reference>
<dbReference type="EMBL" id="WHWC01000012">
    <property type="protein sequence ID" value="KAG8372194.1"/>
    <property type="molecule type" value="Genomic_DNA"/>
</dbReference>
<keyword evidence="2" id="KW-0547">Nucleotide-binding</keyword>
<keyword evidence="1" id="KW-0808">Transferase</keyword>
<sequence length="506" mass="58162">MSTNTQRVLIIHDASRELSTISIRHTLRGFSLRRGDKIRFLGIIQAFVKIDNRSACGSFLKYKTKLHSSATSRKHKEDINDEIQKTLHRYSSCAKCIEIMKIAETLQVEFEIAVEAGLLKEVAVEYAKSFQTTHVILHRQLKKELKYFTQNLSCGISRMKLDSSIDIIRPSQADEIPLETISNPVTRERWRNAFNNSTCTLCKNQRSWIGLAKKFTYAEMQLATNGFSPQNLMSDHGRKIYLGLLNDQRKTLIRESPSVTIKEDEFKRQVKVLEGVRHENVASLVGSCSEGPHRFLVYEYVCNGSLNKHLSNKCRKLTWERRMNIAFGAAKGLEYLHTASIYGSMKPSNILITHDYQSLICYYGLSINQYEALGQSSETTVLRTFEYLAPGYEETGTDLSKADVYSYGVVLLELITGRKTIEDTDGQSFMRWARPLLRHKKYMELIDPVVQDSVDLYQLYWLIRVAEKCLSWDPKTRYSMNKVVKALSCVINRCGVEDFSPNEFEW</sequence>
<evidence type="ECO:0000256" key="2">
    <source>
        <dbReference type="ARBA" id="ARBA00022741"/>
    </source>
</evidence>
<dbReference type="InterPro" id="IPR000719">
    <property type="entry name" value="Prot_kinase_dom"/>
</dbReference>
<keyword evidence="6" id="KW-1185">Reference proteome</keyword>
<dbReference type="SUPFAM" id="SSF56112">
    <property type="entry name" value="Protein kinase-like (PK-like)"/>
    <property type="match status" value="1"/>
</dbReference>
<dbReference type="PROSITE" id="PS50011">
    <property type="entry name" value="PROTEIN_KINASE_DOM"/>
    <property type="match status" value="1"/>
</dbReference>
<dbReference type="InterPro" id="IPR011009">
    <property type="entry name" value="Kinase-like_dom_sf"/>
</dbReference>
<gene>
    <name evidence="5" type="ORF">BUALT_Bualt12G0041000</name>
</gene>
<dbReference type="Gene3D" id="1.10.510.10">
    <property type="entry name" value="Transferase(Phosphotransferase) domain 1"/>
    <property type="match status" value="1"/>
</dbReference>
<evidence type="ECO:0000256" key="3">
    <source>
        <dbReference type="ARBA" id="ARBA00022840"/>
    </source>
</evidence>
<dbReference type="Gene3D" id="3.30.200.20">
    <property type="entry name" value="Phosphorylase Kinase, domain 1"/>
    <property type="match status" value="1"/>
</dbReference>
<dbReference type="PANTHER" id="PTHR47989:SF8">
    <property type="entry name" value="INACTIVE PROTEIN KINASE SELMODRAFT_444075-LIKE"/>
    <property type="match status" value="1"/>
</dbReference>
<evidence type="ECO:0000259" key="4">
    <source>
        <dbReference type="PROSITE" id="PS50011"/>
    </source>
</evidence>
<evidence type="ECO:0000256" key="1">
    <source>
        <dbReference type="ARBA" id="ARBA00022527"/>
    </source>
</evidence>